<dbReference type="AlphaFoldDB" id="A0A4C1VYM9"/>
<dbReference type="Proteomes" id="UP000299102">
    <property type="component" value="Unassembled WGS sequence"/>
</dbReference>
<protein>
    <submittedName>
        <fullName evidence="1">Uncharacterized protein</fullName>
    </submittedName>
</protein>
<comment type="caution">
    <text evidence="1">The sequence shown here is derived from an EMBL/GenBank/DDBJ whole genome shotgun (WGS) entry which is preliminary data.</text>
</comment>
<dbReference type="EMBL" id="BGZK01000434">
    <property type="protein sequence ID" value="GBP43349.1"/>
    <property type="molecule type" value="Genomic_DNA"/>
</dbReference>
<evidence type="ECO:0000313" key="2">
    <source>
        <dbReference type="Proteomes" id="UP000299102"/>
    </source>
</evidence>
<keyword evidence="2" id="KW-1185">Reference proteome</keyword>
<proteinExistence type="predicted"/>
<gene>
    <name evidence="1" type="ORF">EVAR_34265_1</name>
</gene>
<name>A0A4C1VYM9_EUMVA</name>
<reference evidence="1 2" key="1">
    <citation type="journal article" date="2019" name="Commun. Biol.">
        <title>The bagworm genome reveals a unique fibroin gene that provides high tensile strength.</title>
        <authorList>
            <person name="Kono N."/>
            <person name="Nakamura H."/>
            <person name="Ohtoshi R."/>
            <person name="Tomita M."/>
            <person name="Numata K."/>
            <person name="Arakawa K."/>
        </authorList>
    </citation>
    <scope>NUCLEOTIDE SEQUENCE [LARGE SCALE GENOMIC DNA]</scope>
</reference>
<accession>A0A4C1VYM9</accession>
<sequence length="75" mass="8465">MSRGPDQILQRAGYCPHVVYKNAWTELMCGSGAGSREDGESDTHVCARAYQNCYRPIAEVKRRRTAVSTWMGDRL</sequence>
<evidence type="ECO:0000313" key="1">
    <source>
        <dbReference type="EMBL" id="GBP43349.1"/>
    </source>
</evidence>
<organism evidence="1 2">
    <name type="scientific">Eumeta variegata</name>
    <name type="common">Bagworm moth</name>
    <name type="synonym">Eumeta japonica</name>
    <dbReference type="NCBI Taxonomy" id="151549"/>
    <lineage>
        <taxon>Eukaryota</taxon>
        <taxon>Metazoa</taxon>
        <taxon>Ecdysozoa</taxon>
        <taxon>Arthropoda</taxon>
        <taxon>Hexapoda</taxon>
        <taxon>Insecta</taxon>
        <taxon>Pterygota</taxon>
        <taxon>Neoptera</taxon>
        <taxon>Endopterygota</taxon>
        <taxon>Lepidoptera</taxon>
        <taxon>Glossata</taxon>
        <taxon>Ditrysia</taxon>
        <taxon>Tineoidea</taxon>
        <taxon>Psychidae</taxon>
        <taxon>Oiketicinae</taxon>
        <taxon>Eumeta</taxon>
    </lineage>
</organism>